<dbReference type="Pfam" id="PF16937">
    <property type="entry name" value="T3SS_HrpK1"/>
    <property type="match status" value="1"/>
</dbReference>
<evidence type="ECO:0000313" key="2">
    <source>
        <dbReference type="EMBL" id="RON40078.1"/>
    </source>
</evidence>
<evidence type="ECO:0000313" key="3">
    <source>
        <dbReference type="Proteomes" id="UP000286351"/>
    </source>
</evidence>
<organism evidence="2 3">
    <name type="scientific">Pseudomonas brassicacearum</name>
    <dbReference type="NCBI Taxonomy" id="930166"/>
    <lineage>
        <taxon>Bacteria</taxon>
        <taxon>Pseudomonadati</taxon>
        <taxon>Pseudomonadota</taxon>
        <taxon>Gammaproteobacteria</taxon>
        <taxon>Pseudomonadales</taxon>
        <taxon>Pseudomonadaceae</taxon>
        <taxon>Pseudomonas</taxon>
    </lineage>
</organism>
<accession>A0A423JQV7</accession>
<proteinExistence type="predicted"/>
<evidence type="ECO:0000256" key="1">
    <source>
        <dbReference type="SAM" id="MobiDB-lite"/>
    </source>
</evidence>
<feature type="compositionally biased region" description="Basic and acidic residues" evidence="1">
    <location>
        <begin position="119"/>
        <end position="128"/>
    </location>
</feature>
<feature type="region of interest" description="Disordered" evidence="1">
    <location>
        <begin position="466"/>
        <end position="489"/>
    </location>
</feature>
<feature type="compositionally biased region" description="Low complexity" evidence="1">
    <location>
        <begin position="86"/>
        <end position="101"/>
    </location>
</feature>
<dbReference type="EMBL" id="MOBO01000007">
    <property type="protein sequence ID" value="RON40078.1"/>
    <property type="molecule type" value="Genomic_DNA"/>
</dbReference>
<protein>
    <submittedName>
        <fullName evidence="2">Type III effector HrpK</fullName>
    </submittedName>
</protein>
<feature type="region of interest" description="Disordered" evidence="1">
    <location>
        <begin position="1"/>
        <end position="58"/>
    </location>
</feature>
<feature type="region of interest" description="Disordered" evidence="1">
    <location>
        <begin position="78"/>
        <end position="128"/>
    </location>
</feature>
<sequence length="743" mass="76801">MRISNTPLPATGSPLLGGSRPSRPALENAKPNGSSASGGGVQFGQQAGSQALASPAKDAQSPNLLGLVMKHLLGGNERTTSAQSLADTTPATRAAAPTSVTDAKASESNPEAATSPEAKLLDDSKYSSPKELERWAPLVADLPPEQREQAAKELNRPIAAALMATEKGPDAAKAMKFINDNPALKTAVDTGKHGGKADGKITDGDLKAFAKKMQGAADNADKDLANYQKDHPNADPQSLQMVRSASLLQANGPLANAADPKHAAGAEGKTKVDQYMDADGLKALQDNNPGLAGPLKQASKTWSQPGLLNMLDQGGLKGRDLATHGPDKKFDAANISNWIKNQAPTNGGEFAGMLSDAATLNAVAGTDISKLGADVFEQPQNYTGAQKAAVMVKLQQTQQSVVAGSDLRKTGKTEDALAQKIGQLQDDPDVQVYMNQAIPSQERALVASDPSLEKAVKGQLQNVVSGQALRNDMNSADKTSKKDVNPDYSGALGGLSAQLQMQQDLLGPDADLPTAAQVVGNQPDVQSKLQQSYVSNFSEGGSLKQLLGQKKADAGQSLQTSDTQKAAYDAVLPPSFVQRQQASYVDATVGQLQQSKKGRELLENVGDGAGQSGSVSDAVAPKNKAQQVKDAYDNTKQGLSTAKDGVDAVRKLAGREASAGLGRMAGSVGGRIAGVVAGEAAGLAAASAIGAAAGPVGWVIDAAMSIGFGIAAIVEAVKKHTAQKHFDHNVDPTLEQFGIPKAH</sequence>
<gene>
    <name evidence="2" type="ORF">BK664_09485</name>
</gene>
<feature type="region of interest" description="Disordered" evidence="1">
    <location>
        <begin position="608"/>
        <end position="628"/>
    </location>
</feature>
<dbReference type="AlphaFoldDB" id="A0A423JQV7"/>
<dbReference type="RefSeq" id="WP_123365545.1">
    <property type="nucleotide sequence ID" value="NZ_MOBO01000007.1"/>
</dbReference>
<name>A0A423JQV7_9PSED</name>
<dbReference type="InterPro" id="IPR031613">
    <property type="entry name" value="HrpK"/>
</dbReference>
<dbReference type="Proteomes" id="UP000286351">
    <property type="component" value="Unassembled WGS sequence"/>
</dbReference>
<comment type="caution">
    <text evidence="2">The sequence shown here is derived from an EMBL/GenBank/DDBJ whole genome shotgun (WGS) entry which is preliminary data.</text>
</comment>
<reference evidence="2 3" key="1">
    <citation type="submission" date="2016-10" db="EMBL/GenBank/DDBJ databases">
        <title>Comparative genome analysis of multiple Pseudomonas spp. focuses on biocontrol and plant growth promoting traits.</title>
        <authorList>
            <person name="Tao X.-Y."/>
            <person name="Taylor C.G."/>
        </authorList>
    </citation>
    <scope>NUCLEOTIDE SEQUENCE [LARGE SCALE GENOMIC DNA]</scope>
    <source>
        <strain evidence="2 3">38D4</strain>
    </source>
</reference>
<feature type="compositionally biased region" description="Polar residues" evidence="1">
    <location>
        <begin position="43"/>
        <end position="52"/>
    </location>
</feature>